<proteinExistence type="predicted"/>
<keyword evidence="4" id="KW-1185">Reference proteome</keyword>
<organism evidence="3 4">
    <name type="scientific">Steccherinum ochraceum</name>
    <dbReference type="NCBI Taxonomy" id="92696"/>
    <lineage>
        <taxon>Eukaryota</taxon>
        <taxon>Fungi</taxon>
        <taxon>Dikarya</taxon>
        <taxon>Basidiomycota</taxon>
        <taxon>Agaricomycotina</taxon>
        <taxon>Agaricomycetes</taxon>
        <taxon>Polyporales</taxon>
        <taxon>Steccherinaceae</taxon>
        <taxon>Steccherinum</taxon>
    </lineage>
</organism>
<comment type="caution">
    <text evidence="3">The sequence shown here is derived from an EMBL/GenBank/DDBJ whole genome shotgun (WGS) entry which is preliminary data.</text>
</comment>
<sequence length="183" mass="19487">TPVLTASLSLIPLLLHSQSLRLPVALRVSQIQIPDARTPTSEPRRPASPHASPKHSPFTSDSSTSTSTSRSPVLSSPKHIPHREAPEAPLLPSSDSIPQCPQSVPLPLPFSLLSLPITTPPIPSCPPPTASRHHLPRVPSPPSLPSRSRLAQLSSSESEEASLPYLPTLPPYLPTSLVSRTVP</sequence>
<feature type="signal peptide" evidence="2">
    <location>
        <begin position="1"/>
        <end position="19"/>
    </location>
</feature>
<feature type="region of interest" description="Disordered" evidence="1">
    <location>
        <begin position="123"/>
        <end position="183"/>
    </location>
</feature>
<protein>
    <submittedName>
        <fullName evidence="3">Uncharacterized protein</fullName>
    </submittedName>
</protein>
<name>A0A4R0R0Y3_9APHY</name>
<keyword evidence="2" id="KW-0732">Signal</keyword>
<evidence type="ECO:0000256" key="1">
    <source>
        <dbReference type="SAM" id="MobiDB-lite"/>
    </source>
</evidence>
<feature type="chain" id="PRO_5020263576" evidence="2">
    <location>
        <begin position="20"/>
        <end position="183"/>
    </location>
</feature>
<dbReference type="AlphaFoldDB" id="A0A4R0R0Y3"/>
<accession>A0A4R0R0Y3</accession>
<dbReference type="Proteomes" id="UP000292702">
    <property type="component" value="Unassembled WGS sequence"/>
</dbReference>
<feature type="compositionally biased region" description="Low complexity" evidence="1">
    <location>
        <begin position="48"/>
        <end position="77"/>
    </location>
</feature>
<gene>
    <name evidence="3" type="ORF">EIP91_010057</name>
</gene>
<feature type="non-terminal residue" evidence="3">
    <location>
        <position position="1"/>
    </location>
</feature>
<feature type="compositionally biased region" description="Low complexity" evidence="1">
    <location>
        <begin position="145"/>
        <end position="166"/>
    </location>
</feature>
<evidence type="ECO:0000313" key="3">
    <source>
        <dbReference type="EMBL" id="TCD60450.1"/>
    </source>
</evidence>
<evidence type="ECO:0000313" key="4">
    <source>
        <dbReference type="Proteomes" id="UP000292702"/>
    </source>
</evidence>
<feature type="region of interest" description="Disordered" evidence="1">
    <location>
        <begin position="35"/>
        <end position="99"/>
    </location>
</feature>
<reference evidence="3 4" key="1">
    <citation type="submission" date="2018-11" db="EMBL/GenBank/DDBJ databases">
        <title>Genome assembly of Steccherinum ochraceum LE-BIN_3174, the white-rot fungus of the Steccherinaceae family (The Residual Polyporoid clade, Polyporales, Basidiomycota).</title>
        <authorList>
            <person name="Fedorova T.V."/>
            <person name="Glazunova O.A."/>
            <person name="Landesman E.O."/>
            <person name="Moiseenko K.V."/>
            <person name="Psurtseva N.V."/>
            <person name="Savinova O.S."/>
            <person name="Shakhova N.V."/>
            <person name="Tyazhelova T.V."/>
            <person name="Vasina D.V."/>
        </authorList>
    </citation>
    <scope>NUCLEOTIDE SEQUENCE [LARGE SCALE GENOMIC DNA]</scope>
    <source>
        <strain evidence="3 4">LE-BIN_3174</strain>
    </source>
</reference>
<dbReference type="EMBL" id="RWJN01000595">
    <property type="protein sequence ID" value="TCD60450.1"/>
    <property type="molecule type" value="Genomic_DNA"/>
</dbReference>
<evidence type="ECO:0000256" key="2">
    <source>
        <dbReference type="SAM" id="SignalP"/>
    </source>
</evidence>